<evidence type="ECO:0000313" key="2">
    <source>
        <dbReference type="EMBL" id="MDL2418141.1"/>
    </source>
</evidence>
<evidence type="ECO:0000313" key="3">
    <source>
        <dbReference type="Proteomes" id="UP001229716"/>
    </source>
</evidence>
<feature type="chain" id="PRO_5046508919" evidence="1">
    <location>
        <begin position="23"/>
        <end position="221"/>
    </location>
</feature>
<reference evidence="2 3" key="1">
    <citation type="journal article" date="2023" name="Int. J. Mol. Sci.">
        <title>Pathogenicity and Genomic Characterization of a Novel Genospecies, Bacillus shihchuchen, of the Bacillus cereus Group Isolated from Chinese Softshell Turtle (Pelodiscus sinensis).</title>
        <authorList>
            <person name="Cheng L.W."/>
            <person name="Byadgi O.V."/>
            <person name="Tsai C.E."/>
            <person name="Wang P.C."/>
            <person name="Chen S.C."/>
        </authorList>
    </citation>
    <scope>NUCLEOTIDE SEQUENCE [LARGE SCALE GENOMIC DNA]</scope>
    <source>
        <strain evidence="2 3">QF108-045</strain>
    </source>
</reference>
<dbReference type="Proteomes" id="UP001229716">
    <property type="component" value="Unassembled WGS sequence"/>
</dbReference>
<proteinExistence type="predicted"/>
<organism evidence="2 3">
    <name type="scientific">Bacillus shihchuchen</name>
    <dbReference type="NCBI Taxonomy" id="3036942"/>
    <lineage>
        <taxon>Bacteria</taxon>
        <taxon>Bacillati</taxon>
        <taxon>Bacillota</taxon>
        <taxon>Bacilli</taxon>
        <taxon>Bacillales</taxon>
        <taxon>Bacillaceae</taxon>
        <taxon>Bacillus</taxon>
        <taxon>Bacillus cereus group</taxon>
    </lineage>
</organism>
<gene>
    <name evidence="2" type="ORF">P6F46_14415</name>
</gene>
<keyword evidence="1" id="KW-0732">Signal</keyword>
<name>A0ABT7KVJ8_9BACI</name>
<keyword evidence="2" id="KW-0449">Lipoprotein</keyword>
<dbReference type="PROSITE" id="PS51257">
    <property type="entry name" value="PROKAR_LIPOPROTEIN"/>
    <property type="match status" value="1"/>
</dbReference>
<evidence type="ECO:0000256" key="1">
    <source>
        <dbReference type="SAM" id="SignalP"/>
    </source>
</evidence>
<dbReference type="EMBL" id="JASWHZ010000001">
    <property type="protein sequence ID" value="MDL2418141.1"/>
    <property type="molecule type" value="Genomic_DNA"/>
</dbReference>
<comment type="caution">
    <text evidence="2">The sequence shown here is derived from an EMBL/GenBank/DDBJ whole genome shotgun (WGS) entry which is preliminary data.</text>
</comment>
<dbReference type="Gene3D" id="2.40.40.60">
    <property type="match status" value="1"/>
</dbReference>
<sequence length="221" mass="25352">MKKTLSIFILSILLLISLSACSKNENRFPANGVLIIGDEKHTTTVMNRYKENTKEQEAFSVKTGRVDQKRVLILNESTAKAMIKANIFRKRDHSSLSKPLDKLPNFPKESSLLFINEEEKNIKSIEIEGRKIPVTYDSDAWLGNTRNYGAIWCVIVMKNSVYEEIKVNEMTMQLLHLKNSLGDEKPKMSTDNTLVNEKVKVRKLIRDFEEEVSIQFVTIAE</sequence>
<feature type="signal peptide" evidence="1">
    <location>
        <begin position="1"/>
        <end position="22"/>
    </location>
</feature>
<dbReference type="Pfam" id="PF17294">
    <property type="entry name" value="Lipoprotein_22"/>
    <property type="match status" value="1"/>
</dbReference>
<dbReference type="NCBIfam" id="NF005249">
    <property type="entry name" value="PRK06760.1"/>
    <property type="match status" value="1"/>
</dbReference>
<keyword evidence="3" id="KW-1185">Reference proteome</keyword>
<accession>A0ABT7KVJ8</accession>
<dbReference type="InterPro" id="IPR035253">
    <property type="entry name" value="Lipoprotein_22_bac"/>
</dbReference>
<protein>
    <submittedName>
        <fullName evidence="2">Lipoprotein BA_5634 family protein</fullName>
    </submittedName>
</protein>